<proteinExistence type="predicted"/>
<name>A0AAP0LIA8_9MAGN</name>
<sequence length="110" mass="12433">MTLEDYLINHEPMPLVMVHGSTDQGVVYTNELENKISRLEEENKRLKEEKVIHCFDLSEQFAVRANSGAGNEISAAKNQLCFLLTSMVTLEFWRDALGVALRSLVAFADM</sequence>
<protein>
    <submittedName>
        <fullName evidence="1">Uncharacterized protein</fullName>
    </submittedName>
</protein>
<evidence type="ECO:0000313" key="1">
    <source>
        <dbReference type="EMBL" id="KAK9170612.1"/>
    </source>
</evidence>
<keyword evidence="2" id="KW-1185">Reference proteome</keyword>
<dbReference type="Proteomes" id="UP001420932">
    <property type="component" value="Unassembled WGS sequence"/>
</dbReference>
<dbReference type="EMBL" id="JBBNAF010000001">
    <property type="protein sequence ID" value="KAK9170612.1"/>
    <property type="molecule type" value="Genomic_DNA"/>
</dbReference>
<accession>A0AAP0LIA8</accession>
<gene>
    <name evidence="1" type="ORF">Syun_002752</name>
</gene>
<reference evidence="1 2" key="1">
    <citation type="submission" date="2024-01" db="EMBL/GenBank/DDBJ databases">
        <title>Genome assemblies of Stephania.</title>
        <authorList>
            <person name="Yang L."/>
        </authorList>
    </citation>
    <scope>NUCLEOTIDE SEQUENCE [LARGE SCALE GENOMIC DNA]</scope>
    <source>
        <strain evidence="1">YNDBR</strain>
        <tissue evidence="1">Leaf</tissue>
    </source>
</reference>
<comment type="caution">
    <text evidence="1">The sequence shown here is derived from an EMBL/GenBank/DDBJ whole genome shotgun (WGS) entry which is preliminary data.</text>
</comment>
<organism evidence="1 2">
    <name type="scientific">Stephania yunnanensis</name>
    <dbReference type="NCBI Taxonomy" id="152371"/>
    <lineage>
        <taxon>Eukaryota</taxon>
        <taxon>Viridiplantae</taxon>
        <taxon>Streptophyta</taxon>
        <taxon>Embryophyta</taxon>
        <taxon>Tracheophyta</taxon>
        <taxon>Spermatophyta</taxon>
        <taxon>Magnoliopsida</taxon>
        <taxon>Ranunculales</taxon>
        <taxon>Menispermaceae</taxon>
        <taxon>Menispermoideae</taxon>
        <taxon>Cissampelideae</taxon>
        <taxon>Stephania</taxon>
    </lineage>
</organism>
<evidence type="ECO:0000313" key="2">
    <source>
        <dbReference type="Proteomes" id="UP001420932"/>
    </source>
</evidence>
<dbReference type="AlphaFoldDB" id="A0AAP0LIA8"/>